<evidence type="ECO:0000256" key="6">
    <source>
        <dbReference type="ARBA" id="ARBA00022989"/>
    </source>
</evidence>
<evidence type="ECO:0000256" key="4">
    <source>
        <dbReference type="ARBA" id="ARBA00022692"/>
    </source>
</evidence>
<dbReference type="Pfam" id="PF13853">
    <property type="entry name" value="7tm_4"/>
    <property type="match status" value="1"/>
</dbReference>
<evidence type="ECO:0000256" key="5">
    <source>
        <dbReference type="ARBA" id="ARBA00022725"/>
    </source>
</evidence>
<dbReference type="GO" id="GO:0004930">
    <property type="term" value="F:G protein-coupled receptor activity"/>
    <property type="evidence" value="ECO:0007669"/>
    <property type="project" value="UniProtKB-KW"/>
</dbReference>
<reference evidence="12" key="2">
    <citation type="submission" date="2025-08" db="UniProtKB">
        <authorList>
            <consortium name="Ensembl"/>
        </authorList>
    </citation>
    <scope>IDENTIFICATION</scope>
</reference>
<dbReference type="AlphaFoldDB" id="U3HZ33"/>
<feature type="transmembrane region" description="Helical" evidence="10">
    <location>
        <begin position="27"/>
        <end position="50"/>
    </location>
</feature>
<dbReference type="GO" id="GO:0005886">
    <property type="term" value="C:plasma membrane"/>
    <property type="evidence" value="ECO:0007669"/>
    <property type="project" value="UniProtKB-SubCell"/>
</dbReference>
<feature type="transmembrane region" description="Helical" evidence="10">
    <location>
        <begin position="146"/>
        <end position="170"/>
    </location>
</feature>
<keyword evidence="5 10" id="KW-0552">Olfaction</keyword>
<dbReference type="PROSITE" id="PS50262">
    <property type="entry name" value="G_PROTEIN_RECEP_F1_2"/>
    <property type="match status" value="1"/>
</dbReference>
<evidence type="ECO:0000256" key="3">
    <source>
        <dbReference type="ARBA" id="ARBA00022606"/>
    </source>
</evidence>
<dbReference type="SUPFAM" id="SSF81321">
    <property type="entry name" value="Family A G protein-coupled receptor-like"/>
    <property type="match status" value="1"/>
</dbReference>
<evidence type="ECO:0000256" key="2">
    <source>
        <dbReference type="ARBA" id="ARBA00004141"/>
    </source>
</evidence>
<keyword evidence="6 10" id="KW-1133">Transmembrane helix</keyword>
<accession>U3HZ33</accession>
<dbReference type="InterPro" id="IPR017452">
    <property type="entry name" value="GPCR_Rhodpsn_7TM"/>
</dbReference>
<dbReference type="OMA" id="YLTVPPM"/>
<dbReference type="Proteomes" id="UP000016666">
    <property type="component" value="Chromosome 1"/>
</dbReference>
<dbReference type="PRINTS" id="PR00245">
    <property type="entry name" value="OLFACTORYR"/>
</dbReference>
<keyword evidence="9" id="KW-0675">Receptor</keyword>
<keyword evidence="8 9" id="KW-0807">Transducer</keyword>
<dbReference type="FunFam" id="1.20.1070.10:FF:000006">
    <property type="entry name" value="Olfactory receptor"/>
    <property type="match status" value="1"/>
</dbReference>
<feature type="transmembrane region" description="Helical" evidence="10">
    <location>
        <begin position="104"/>
        <end position="126"/>
    </location>
</feature>
<evidence type="ECO:0000256" key="9">
    <source>
        <dbReference type="RuleBase" id="RU000688"/>
    </source>
</evidence>
<keyword evidence="4 9" id="KW-0812">Transmembrane</keyword>
<keyword evidence="3 10" id="KW-0716">Sensory transduction</keyword>
<dbReference type="PRINTS" id="PR00237">
    <property type="entry name" value="GPCRRHODOPSN"/>
</dbReference>
<comment type="similarity">
    <text evidence="9">Belongs to the G-protein coupled receptor 1 family.</text>
</comment>
<sequence length="368" mass="40988">MSSSNQTNANSLPFLVTGIPGLEDLHIWFSIPFCFMYIMTLLGNITILLAVRLDKSLHEPMYYFISMLAVIDLIFSTAVVPKLLGVFWLGSREIVFEACFIQMFFIHTSTAVESGVLLAMSFDRYIAICNPLRYSTILTSSRTTQIGLLSLARGAAVMTPLMCLLTSLSYCKSRVIPHSYCEHMAVVKLACADPSVSDLYSIIVATLLVGTDSVFITLSYGMILRSVLRLPSQEARLKALSTCGSHICIILLFYIGGLLSMYLQMFSFGLAPHVQVLVADFYLTVPPMLNPFIYGLKVKQIRRGIFRLLEKLAGLMFSHAYKGRRDAQRARHSPENNLSYPRPGVMLGAMNACDVRAMNAPEMPIFLQ</sequence>
<dbReference type="Ensembl" id="ENSAPLT00000000821.2">
    <property type="protein sequence ID" value="ENSAPLP00000000253.2"/>
    <property type="gene ID" value="ENSAPLG00000000847.2"/>
</dbReference>
<dbReference type="STRING" id="8840.ENSAPLP00000000253"/>
<evidence type="ECO:0000256" key="1">
    <source>
        <dbReference type="ARBA" id="ARBA00002936"/>
    </source>
</evidence>
<feature type="transmembrane region" description="Helical" evidence="10">
    <location>
        <begin position="62"/>
        <end position="84"/>
    </location>
</feature>
<evidence type="ECO:0000313" key="12">
    <source>
        <dbReference type="Ensembl" id="ENSAPLP00000000253.2"/>
    </source>
</evidence>
<organism evidence="12 13">
    <name type="scientific">Anas platyrhynchos platyrhynchos</name>
    <name type="common">Northern mallard</name>
    <dbReference type="NCBI Taxonomy" id="8840"/>
    <lineage>
        <taxon>Eukaryota</taxon>
        <taxon>Metazoa</taxon>
        <taxon>Chordata</taxon>
        <taxon>Craniata</taxon>
        <taxon>Vertebrata</taxon>
        <taxon>Euteleostomi</taxon>
        <taxon>Archelosauria</taxon>
        <taxon>Archosauria</taxon>
        <taxon>Dinosauria</taxon>
        <taxon>Saurischia</taxon>
        <taxon>Theropoda</taxon>
        <taxon>Coelurosauria</taxon>
        <taxon>Aves</taxon>
        <taxon>Neognathae</taxon>
        <taxon>Galloanserae</taxon>
        <taxon>Anseriformes</taxon>
        <taxon>Anatidae</taxon>
        <taxon>Anatinae</taxon>
        <taxon>Anas</taxon>
    </lineage>
</organism>
<evidence type="ECO:0000256" key="10">
    <source>
        <dbReference type="RuleBase" id="RU363047"/>
    </source>
</evidence>
<feature type="transmembrane region" description="Helical" evidence="10">
    <location>
        <begin position="243"/>
        <end position="263"/>
    </location>
</feature>
<feature type="transmembrane region" description="Helical" evidence="10">
    <location>
        <begin position="199"/>
        <end position="223"/>
    </location>
</feature>
<evidence type="ECO:0000256" key="8">
    <source>
        <dbReference type="ARBA" id="ARBA00023224"/>
    </source>
</evidence>
<dbReference type="InterPro" id="IPR000276">
    <property type="entry name" value="GPCR_Rhodpsn"/>
</dbReference>
<keyword evidence="7 10" id="KW-0472">Membrane</keyword>
<dbReference type="PROSITE" id="PS00237">
    <property type="entry name" value="G_PROTEIN_RECEP_F1_1"/>
    <property type="match status" value="1"/>
</dbReference>
<dbReference type="InterPro" id="IPR000725">
    <property type="entry name" value="Olfact_rcpt"/>
</dbReference>
<name>U3HZ33_ANAPP</name>
<reference evidence="12 13" key="1">
    <citation type="submission" date="2017-10" db="EMBL/GenBank/DDBJ databases">
        <title>A new Pekin duck reference genome.</title>
        <authorList>
            <person name="Hou Z.-C."/>
            <person name="Zhou Z.-K."/>
            <person name="Zhu F."/>
            <person name="Hou S.-S."/>
        </authorList>
    </citation>
    <scope>NUCLEOTIDE SEQUENCE [LARGE SCALE GENOMIC DNA]</scope>
</reference>
<reference evidence="12" key="3">
    <citation type="submission" date="2025-09" db="UniProtKB">
        <authorList>
            <consortium name="Ensembl"/>
        </authorList>
    </citation>
    <scope>IDENTIFICATION</scope>
</reference>
<comment type="function">
    <text evidence="1">Odorant receptor.</text>
</comment>
<evidence type="ECO:0000313" key="13">
    <source>
        <dbReference type="Proteomes" id="UP000016666"/>
    </source>
</evidence>
<keyword evidence="10" id="KW-1003">Cell membrane</keyword>
<dbReference type="GeneTree" id="ENSGT01150000286912"/>
<dbReference type="PANTHER" id="PTHR26450:SF179">
    <property type="entry name" value="OLFACTORY RECEPTOR"/>
    <property type="match status" value="1"/>
</dbReference>
<comment type="subcellular location">
    <subcellularLocation>
        <location evidence="10">Cell membrane</location>
        <topology evidence="10">Multi-pass membrane protein</topology>
    </subcellularLocation>
    <subcellularLocation>
        <location evidence="2">Membrane</location>
        <topology evidence="2">Multi-pass membrane protein</topology>
    </subcellularLocation>
</comment>
<protein>
    <recommendedName>
        <fullName evidence="10">Olfactory receptor</fullName>
    </recommendedName>
</protein>
<evidence type="ECO:0000259" key="11">
    <source>
        <dbReference type="PROSITE" id="PS50262"/>
    </source>
</evidence>
<dbReference type="Gene3D" id="1.20.1070.10">
    <property type="entry name" value="Rhodopsin 7-helix transmembrane proteins"/>
    <property type="match status" value="1"/>
</dbReference>
<dbReference type="HOGENOM" id="CLU_012526_0_0_1"/>
<proteinExistence type="inferred from homology"/>
<feature type="domain" description="G-protein coupled receptors family 1 profile" evidence="11">
    <location>
        <begin position="43"/>
        <end position="294"/>
    </location>
</feature>
<evidence type="ECO:0000256" key="7">
    <source>
        <dbReference type="ARBA" id="ARBA00023136"/>
    </source>
</evidence>
<dbReference type="InterPro" id="IPR050402">
    <property type="entry name" value="OR51/52/56-like"/>
</dbReference>
<keyword evidence="9" id="KW-0297">G-protein coupled receptor</keyword>
<dbReference type="CDD" id="cd15950">
    <property type="entry name" value="7tmA_OR52I-like"/>
    <property type="match status" value="1"/>
</dbReference>
<feature type="transmembrane region" description="Helical" evidence="10">
    <location>
        <begin position="275"/>
        <end position="296"/>
    </location>
</feature>
<keyword evidence="13" id="KW-1185">Reference proteome</keyword>
<dbReference type="GO" id="GO:0004984">
    <property type="term" value="F:olfactory receptor activity"/>
    <property type="evidence" value="ECO:0007669"/>
    <property type="project" value="InterPro"/>
</dbReference>
<dbReference type="PANTHER" id="PTHR26450">
    <property type="entry name" value="OLFACTORY RECEPTOR 56B1-RELATED"/>
    <property type="match status" value="1"/>
</dbReference>